<dbReference type="GO" id="GO:0005737">
    <property type="term" value="C:cytoplasm"/>
    <property type="evidence" value="ECO:0007669"/>
    <property type="project" value="UniProtKB-SubCell"/>
</dbReference>
<comment type="subcellular location">
    <subcellularLocation>
        <location evidence="8">Cytoplasm</location>
    </subcellularLocation>
</comment>
<evidence type="ECO:0000256" key="1">
    <source>
        <dbReference type="ARBA" id="ARBA00022485"/>
    </source>
</evidence>
<dbReference type="PIRSF" id="PIRSF005963">
    <property type="entry name" value="Lipoyl_synth"/>
    <property type="match status" value="1"/>
</dbReference>
<dbReference type="PANTHER" id="PTHR10949:SF0">
    <property type="entry name" value="LIPOYL SYNTHASE, MITOCHONDRIAL"/>
    <property type="match status" value="1"/>
</dbReference>
<sequence length="298" mass="33644">MQESSLEKPDWLKIRPPKTDKFQYVRNIINELGLNTICTSSKCPNYFECWDGGTVTFMILGNVCTRHCRFCSVIHGKRGEKVDPTEPERLAEAVKRLGLNYAVITSVSRDDLDDHGSQHYVDCIKTIRSSLPGVRIEVVIPDFGGRADLLLKVINAGPDVITHNLETVESLTPVIRDRRAGYYKSLDLLKNVKRFEPGIVTKSSVLLGLGENIEEIKETIKHLHESRVNILTMGQYLKPGKDCYPVQTYVSPDVFQSLKDFADSLDFSYVASGPFVRSSYRSAGYFFEEVLRKGIRGM</sequence>
<dbReference type="NCBIfam" id="NF004019">
    <property type="entry name" value="PRK05481.1"/>
    <property type="match status" value="1"/>
</dbReference>
<keyword evidence="6 8" id="KW-0411">Iron-sulfur</keyword>
<dbReference type="NCBIfam" id="NF009544">
    <property type="entry name" value="PRK12928.1"/>
    <property type="match status" value="1"/>
</dbReference>
<keyword evidence="3 8" id="KW-0949">S-adenosyl-L-methionine</keyword>
<keyword evidence="8" id="KW-0963">Cytoplasm</keyword>
<dbReference type="InterPro" id="IPR058240">
    <property type="entry name" value="rSAM_sf"/>
</dbReference>
<evidence type="ECO:0000256" key="5">
    <source>
        <dbReference type="ARBA" id="ARBA00023004"/>
    </source>
</evidence>
<gene>
    <name evidence="8 10" type="primary">lipA</name>
    <name evidence="10" type="ORF">CUJ83_09280</name>
</gene>
<keyword evidence="1 8" id="KW-0004">4Fe-4S</keyword>
<keyword evidence="2 8" id="KW-0808">Transferase</keyword>
<dbReference type="Proteomes" id="UP001320159">
    <property type="component" value="Unassembled WGS sequence"/>
</dbReference>
<organism evidence="10 11">
    <name type="scientific">Methanooceanicella nereidis</name>
    <dbReference type="NCBI Taxonomy" id="2052831"/>
    <lineage>
        <taxon>Archaea</taxon>
        <taxon>Methanobacteriati</taxon>
        <taxon>Methanobacteriota</taxon>
        <taxon>Stenosarchaea group</taxon>
        <taxon>Methanomicrobia</taxon>
        <taxon>Methanocellales</taxon>
        <taxon>Methanocellaceae</taxon>
        <taxon>Methanooceanicella</taxon>
    </lineage>
</organism>
<dbReference type="RefSeq" id="WP_230742037.1">
    <property type="nucleotide sequence ID" value="NZ_PGCK01000007.1"/>
</dbReference>
<feature type="binding site" evidence="8">
    <location>
        <position position="279"/>
    </location>
    <ligand>
        <name>[4Fe-4S] cluster</name>
        <dbReference type="ChEBI" id="CHEBI:49883"/>
        <label>1</label>
    </ligand>
</feature>
<dbReference type="GO" id="GO:0009249">
    <property type="term" value="P:protein lipoylation"/>
    <property type="evidence" value="ECO:0007669"/>
    <property type="project" value="UniProtKB-UniRule"/>
</dbReference>
<protein>
    <recommendedName>
        <fullName evidence="8">Lipoyl synthase</fullName>
        <ecNumber evidence="8">2.8.1.8</ecNumber>
    </recommendedName>
    <alternativeName>
        <fullName evidence="8">Lip-syn</fullName>
        <shortName evidence="8">LS</shortName>
    </alternativeName>
    <alternativeName>
        <fullName evidence="8">Lipoate synthase</fullName>
    </alternativeName>
    <alternativeName>
        <fullName evidence="8">Lipoic acid synthase</fullName>
    </alternativeName>
    <alternativeName>
        <fullName evidence="8">Sulfur insertion protein LipA</fullName>
    </alternativeName>
</protein>
<dbReference type="AlphaFoldDB" id="A0AAP2RD14"/>
<dbReference type="NCBIfam" id="TIGR00510">
    <property type="entry name" value="lipA"/>
    <property type="match status" value="1"/>
</dbReference>
<dbReference type="SFLD" id="SFLDF00271">
    <property type="entry name" value="lipoyl_synthase"/>
    <property type="match status" value="1"/>
</dbReference>
<comment type="similarity">
    <text evidence="8">Belongs to the radical SAM superfamily. Lipoyl synthase family.</text>
</comment>
<dbReference type="SMART" id="SM00729">
    <property type="entry name" value="Elp3"/>
    <property type="match status" value="1"/>
</dbReference>
<dbReference type="PANTHER" id="PTHR10949">
    <property type="entry name" value="LIPOYL SYNTHASE"/>
    <property type="match status" value="1"/>
</dbReference>
<dbReference type="GO" id="GO:0016992">
    <property type="term" value="F:lipoate synthase activity"/>
    <property type="evidence" value="ECO:0007669"/>
    <property type="project" value="UniProtKB-UniRule"/>
</dbReference>
<comment type="catalytic activity">
    <reaction evidence="7 8">
        <text>[[Fe-S] cluster scaffold protein carrying a second [4Fe-4S](2+) cluster] + N(6)-octanoyl-L-lysyl-[protein] + 2 oxidized [2Fe-2S]-[ferredoxin] + 2 S-adenosyl-L-methionine + 4 H(+) = [[Fe-S] cluster scaffold protein] + N(6)-[(R)-dihydrolipoyl]-L-lysyl-[protein] + 4 Fe(3+) + 2 hydrogen sulfide + 2 5'-deoxyadenosine + 2 L-methionine + 2 reduced [2Fe-2S]-[ferredoxin]</text>
        <dbReference type="Rhea" id="RHEA:16585"/>
        <dbReference type="Rhea" id="RHEA-COMP:9928"/>
        <dbReference type="Rhea" id="RHEA-COMP:10000"/>
        <dbReference type="Rhea" id="RHEA-COMP:10001"/>
        <dbReference type="Rhea" id="RHEA-COMP:10475"/>
        <dbReference type="Rhea" id="RHEA-COMP:14568"/>
        <dbReference type="Rhea" id="RHEA-COMP:14569"/>
        <dbReference type="ChEBI" id="CHEBI:15378"/>
        <dbReference type="ChEBI" id="CHEBI:17319"/>
        <dbReference type="ChEBI" id="CHEBI:29034"/>
        <dbReference type="ChEBI" id="CHEBI:29919"/>
        <dbReference type="ChEBI" id="CHEBI:33722"/>
        <dbReference type="ChEBI" id="CHEBI:33737"/>
        <dbReference type="ChEBI" id="CHEBI:33738"/>
        <dbReference type="ChEBI" id="CHEBI:57844"/>
        <dbReference type="ChEBI" id="CHEBI:59789"/>
        <dbReference type="ChEBI" id="CHEBI:78809"/>
        <dbReference type="ChEBI" id="CHEBI:83100"/>
        <dbReference type="EC" id="2.8.1.8"/>
    </reaction>
</comment>
<dbReference type="InterPro" id="IPR006638">
    <property type="entry name" value="Elp3/MiaA/NifB-like_rSAM"/>
</dbReference>
<evidence type="ECO:0000259" key="9">
    <source>
        <dbReference type="PROSITE" id="PS51918"/>
    </source>
</evidence>
<evidence type="ECO:0000256" key="2">
    <source>
        <dbReference type="ARBA" id="ARBA00022679"/>
    </source>
</evidence>
<keyword evidence="5 8" id="KW-0408">Iron</keyword>
<comment type="function">
    <text evidence="8">Catalyzes the radical-mediated insertion of two sulfur atoms into the C-6 and C-8 positions of the octanoyl moiety bound to the lipoyl domains of lipoate-dependent enzymes, thereby converting the octanoylated domains into lipoylated derivatives.</text>
</comment>
<dbReference type="Pfam" id="PF04055">
    <property type="entry name" value="Radical_SAM"/>
    <property type="match status" value="1"/>
</dbReference>
<feature type="binding site" evidence="8">
    <location>
        <position position="64"/>
    </location>
    <ligand>
        <name>[4Fe-4S] cluster</name>
        <dbReference type="ChEBI" id="CHEBI:49883"/>
        <label>2</label>
        <note>4Fe-4S-S-AdoMet</note>
    </ligand>
</feature>
<dbReference type="SFLD" id="SFLDS00029">
    <property type="entry name" value="Radical_SAM"/>
    <property type="match status" value="1"/>
</dbReference>
<evidence type="ECO:0000256" key="6">
    <source>
        <dbReference type="ARBA" id="ARBA00023014"/>
    </source>
</evidence>
<keyword evidence="11" id="KW-1185">Reference proteome</keyword>
<dbReference type="InterPro" id="IPR003698">
    <property type="entry name" value="Lipoyl_synth"/>
</dbReference>
<feature type="domain" description="Radical SAM core" evidence="9">
    <location>
        <begin position="50"/>
        <end position="268"/>
    </location>
</feature>
<evidence type="ECO:0000256" key="3">
    <source>
        <dbReference type="ARBA" id="ARBA00022691"/>
    </source>
</evidence>
<dbReference type="SFLD" id="SFLDG01058">
    <property type="entry name" value="lipoyl_synthase_like"/>
    <property type="match status" value="1"/>
</dbReference>
<reference evidence="10 11" key="1">
    <citation type="submission" date="2017-11" db="EMBL/GenBank/DDBJ databases">
        <title>Isolation and Characterization of Family Methanocellaceae Species from Potential Methane Hydrate Area Offshore Southwestern Taiwan.</title>
        <authorList>
            <person name="Zhang W.-L."/>
            <person name="Chen W.-C."/>
            <person name="Lai M.-C."/>
            <person name="Chen S.-C."/>
        </authorList>
    </citation>
    <scope>NUCLEOTIDE SEQUENCE [LARGE SCALE GENOMIC DNA]</scope>
    <source>
        <strain evidence="10 11">CWC-04</strain>
    </source>
</reference>
<evidence type="ECO:0000256" key="4">
    <source>
        <dbReference type="ARBA" id="ARBA00022723"/>
    </source>
</evidence>
<dbReference type="GO" id="GO:0046872">
    <property type="term" value="F:metal ion binding"/>
    <property type="evidence" value="ECO:0007669"/>
    <property type="project" value="UniProtKB-KW"/>
</dbReference>
<feature type="binding site" evidence="8">
    <location>
        <position position="71"/>
    </location>
    <ligand>
        <name>[4Fe-4S] cluster</name>
        <dbReference type="ChEBI" id="CHEBI:49883"/>
        <label>2</label>
        <note>4Fe-4S-S-AdoMet</note>
    </ligand>
</feature>
<comment type="caution">
    <text evidence="10">The sequence shown here is derived from an EMBL/GenBank/DDBJ whole genome shotgun (WGS) entry which is preliminary data.</text>
</comment>
<dbReference type="EMBL" id="PGCK01000007">
    <property type="protein sequence ID" value="MCD1295188.1"/>
    <property type="molecule type" value="Genomic_DNA"/>
</dbReference>
<dbReference type="GO" id="GO:0051539">
    <property type="term" value="F:4 iron, 4 sulfur cluster binding"/>
    <property type="evidence" value="ECO:0007669"/>
    <property type="project" value="UniProtKB-UniRule"/>
</dbReference>
<dbReference type="SUPFAM" id="SSF102114">
    <property type="entry name" value="Radical SAM enzymes"/>
    <property type="match status" value="1"/>
</dbReference>
<comment type="pathway">
    <text evidence="8">Protein modification; protein lipoylation via endogenous pathway; protein N(6)-(lipoyl)lysine from octanoyl-[acyl-carrier-protein]: step 2/2.</text>
</comment>
<dbReference type="InterPro" id="IPR007197">
    <property type="entry name" value="rSAM"/>
</dbReference>
<dbReference type="InterPro" id="IPR013785">
    <property type="entry name" value="Aldolase_TIM"/>
</dbReference>
<name>A0AAP2RD14_9EURY</name>
<accession>A0AAP2RD14</accession>
<dbReference type="Gene3D" id="3.20.20.70">
    <property type="entry name" value="Aldolase class I"/>
    <property type="match status" value="1"/>
</dbReference>
<feature type="binding site" evidence="8">
    <location>
        <position position="49"/>
    </location>
    <ligand>
        <name>[4Fe-4S] cluster</name>
        <dbReference type="ChEBI" id="CHEBI:49883"/>
        <label>1</label>
    </ligand>
</feature>
<keyword evidence="4 8" id="KW-0479">Metal-binding</keyword>
<dbReference type="EC" id="2.8.1.8" evidence="8"/>
<evidence type="ECO:0000313" key="11">
    <source>
        <dbReference type="Proteomes" id="UP001320159"/>
    </source>
</evidence>
<dbReference type="CDD" id="cd01335">
    <property type="entry name" value="Radical_SAM"/>
    <property type="match status" value="1"/>
</dbReference>
<feature type="binding site" evidence="8">
    <location>
        <position position="38"/>
    </location>
    <ligand>
        <name>[4Fe-4S] cluster</name>
        <dbReference type="ChEBI" id="CHEBI:49883"/>
        <label>1</label>
    </ligand>
</feature>
<dbReference type="HAMAP" id="MF_00206">
    <property type="entry name" value="Lipoyl_synth"/>
    <property type="match status" value="1"/>
</dbReference>
<evidence type="ECO:0000256" key="7">
    <source>
        <dbReference type="ARBA" id="ARBA00047326"/>
    </source>
</evidence>
<proteinExistence type="inferred from homology"/>
<feature type="binding site" evidence="8">
    <location>
        <position position="43"/>
    </location>
    <ligand>
        <name>[4Fe-4S] cluster</name>
        <dbReference type="ChEBI" id="CHEBI:49883"/>
        <label>1</label>
    </ligand>
</feature>
<feature type="binding site" evidence="8">
    <location>
        <position position="68"/>
    </location>
    <ligand>
        <name>[4Fe-4S] cluster</name>
        <dbReference type="ChEBI" id="CHEBI:49883"/>
        <label>2</label>
        <note>4Fe-4S-S-AdoMet</note>
    </ligand>
</feature>
<evidence type="ECO:0000313" key="10">
    <source>
        <dbReference type="EMBL" id="MCD1295188.1"/>
    </source>
</evidence>
<dbReference type="PROSITE" id="PS51918">
    <property type="entry name" value="RADICAL_SAM"/>
    <property type="match status" value="1"/>
</dbReference>
<comment type="cofactor">
    <cofactor evidence="8">
        <name>[4Fe-4S] cluster</name>
        <dbReference type="ChEBI" id="CHEBI:49883"/>
    </cofactor>
    <text evidence="8">Binds 2 [4Fe-4S] clusters per subunit. One cluster is coordinated with 3 cysteines and an exchangeable S-adenosyl-L-methionine.</text>
</comment>
<evidence type="ECO:0000256" key="8">
    <source>
        <dbReference type="HAMAP-Rule" id="MF_00206"/>
    </source>
</evidence>